<keyword evidence="1" id="KW-0472">Membrane</keyword>
<protein>
    <recommendedName>
        <fullName evidence="4">MFS transporter</fullName>
    </recommendedName>
</protein>
<feature type="transmembrane region" description="Helical" evidence="1">
    <location>
        <begin position="91"/>
        <end position="112"/>
    </location>
</feature>
<keyword evidence="1" id="KW-0812">Transmembrane</keyword>
<evidence type="ECO:0000313" key="2">
    <source>
        <dbReference type="EMBL" id="MFD1600395.1"/>
    </source>
</evidence>
<sequence>MVVELLMIGLSFPPLSDVGAVVVLLGAAVLLLYFVVWPLLQAVIDRAPWLRFPSNSLRVKTLLRRQQQEGWRWLLKEILPERKSWLTHWSFLWVIPAGFLIAVSLAHILAPLTAGSFDKLQTTWQAQLTITSLSFIVLIFLLDQIYRSQYQEGVMQDFLAAARAMPVIYFSLFTGGIMAYAYFQLSQETTTAFATDVIFLLFVGTITSIGYVYYRVARLIFHDPKDEFMQQEIERGIDRKVDTDTRQRIANNILRETLPDYAKLQSDSHSVSQRTDLFTADEIDTIGHIADVDLSTLAQAFIEVEASLDEGTDPKDIRLLLNVELGQKLVAGAPVLSVNTRNGATIDVPRRVGEVLEQAITCSDSHPFDTGENQIDRNLDYINDSCKQAIENLNSSGLRRHMEFYTDILQYVTRSPIASSSTSTDLIDRIHREFYHIFDAAADTGNAELINTIRAQTFHICLRYHIQGDKALFDKFLGLYTNYYKVLVSQTRSNTDDLVHGFLVSIENLQTRLTAELGRAETEDEVNEVAANIQSWYQVLEDVFRHSIDLGDAKTFNNVWSLGEDEFILADPRRNSPTTYELQYQVENAEDDEERDRLQTRLDAAKEKERVIDLFQEEFEHMQFIAAARAFLAFKQGELPEEDFADMFDESISNSLASINKLSEIYFRLHQNPQIVSLLKWESEDSDVFEGVQTSLPATHTWLKEFYCVLCLLLLDPDDYPDDDIDPDDNPLTEIDVTKQAYPGFQETLDELDEDVFKRLPVADEQLDQFEERKELLRSLDTQMQGVLERREEDRIIEADLDPEKVENYKDSYVSQFVESFALRQALIDLDWWIQDELDDPDAIPPSGYRRWYPKHPFIEDQREDYVQHLDADIASHVTAIIERILDECNPYLAAETVSSHDAVPDRVAALCPARGPVALIVGRYRPRRAIHDSDAFDPDYAEFDHCIGGFQYADDQPTVPVYSEPEMEPDVLLLTEPTTQPEFTERSESDAPVDIEINAADRDLIREVTGDKEYEKLSNDEIRDLLQCVRMQIEHRLTVDVADDIGVSITVEES</sequence>
<dbReference type="Proteomes" id="UP001597085">
    <property type="component" value="Unassembled WGS sequence"/>
</dbReference>
<dbReference type="AlphaFoldDB" id="A0ABD6CQQ5"/>
<keyword evidence="3" id="KW-1185">Reference proteome</keyword>
<keyword evidence="1" id="KW-1133">Transmembrane helix</keyword>
<evidence type="ECO:0008006" key="4">
    <source>
        <dbReference type="Google" id="ProtNLM"/>
    </source>
</evidence>
<dbReference type="EMBL" id="JBHUDK010000015">
    <property type="protein sequence ID" value="MFD1600395.1"/>
    <property type="molecule type" value="Genomic_DNA"/>
</dbReference>
<feature type="transmembrane region" description="Helical" evidence="1">
    <location>
        <begin position="167"/>
        <end position="185"/>
    </location>
</feature>
<feature type="transmembrane region" description="Helical" evidence="1">
    <location>
        <begin position="124"/>
        <end position="146"/>
    </location>
</feature>
<organism evidence="2 3">
    <name type="scientific">Halobellus rarus</name>
    <dbReference type="NCBI Taxonomy" id="1126237"/>
    <lineage>
        <taxon>Archaea</taxon>
        <taxon>Methanobacteriati</taxon>
        <taxon>Methanobacteriota</taxon>
        <taxon>Stenosarchaea group</taxon>
        <taxon>Halobacteria</taxon>
        <taxon>Halobacteriales</taxon>
        <taxon>Haloferacaceae</taxon>
        <taxon>Halobellus</taxon>
    </lineage>
</organism>
<accession>A0ABD6CQQ5</accession>
<feature type="transmembrane region" description="Helical" evidence="1">
    <location>
        <begin position="197"/>
        <end position="214"/>
    </location>
</feature>
<evidence type="ECO:0000256" key="1">
    <source>
        <dbReference type="SAM" id="Phobius"/>
    </source>
</evidence>
<evidence type="ECO:0000313" key="3">
    <source>
        <dbReference type="Proteomes" id="UP001597085"/>
    </source>
</evidence>
<reference evidence="2 3" key="1">
    <citation type="journal article" date="2019" name="Int. J. Syst. Evol. Microbiol.">
        <title>The Global Catalogue of Microorganisms (GCM) 10K type strain sequencing project: providing services to taxonomists for standard genome sequencing and annotation.</title>
        <authorList>
            <consortium name="The Broad Institute Genomics Platform"/>
            <consortium name="The Broad Institute Genome Sequencing Center for Infectious Disease"/>
            <person name="Wu L."/>
            <person name="Ma J."/>
        </authorList>
    </citation>
    <scope>NUCLEOTIDE SEQUENCE [LARGE SCALE GENOMIC DNA]</scope>
    <source>
        <strain evidence="2 3">CGMCC 1.12121</strain>
    </source>
</reference>
<gene>
    <name evidence="2" type="ORF">ACFSBX_15725</name>
</gene>
<feature type="transmembrane region" description="Helical" evidence="1">
    <location>
        <begin position="20"/>
        <end position="40"/>
    </location>
</feature>
<name>A0ABD6CQQ5_9EURY</name>
<dbReference type="RefSeq" id="WP_256422138.1">
    <property type="nucleotide sequence ID" value="NZ_JANHDI010000011.1"/>
</dbReference>
<proteinExistence type="predicted"/>
<comment type="caution">
    <text evidence="2">The sequence shown here is derived from an EMBL/GenBank/DDBJ whole genome shotgun (WGS) entry which is preliminary data.</text>
</comment>